<proteinExistence type="predicted"/>
<organism evidence="1 2">
    <name type="scientific">Solanum tuberosum</name>
    <name type="common">Potato</name>
    <dbReference type="NCBI Taxonomy" id="4113"/>
    <lineage>
        <taxon>Eukaryota</taxon>
        <taxon>Viridiplantae</taxon>
        <taxon>Streptophyta</taxon>
        <taxon>Embryophyta</taxon>
        <taxon>Tracheophyta</taxon>
        <taxon>Spermatophyta</taxon>
        <taxon>Magnoliopsida</taxon>
        <taxon>eudicotyledons</taxon>
        <taxon>Gunneridae</taxon>
        <taxon>Pentapetalae</taxon>
        <taxon>asterids</taxon>
        <taxon>lamiids</taxon>
        <taxon>Solanales</taxon>
        <taxon>Solanaceae</taxon>
        <taxon>Solanoideae</taxon>
        <taxon>Solaneae</taxon>
        <taxon>Solanum</taxon>
    </lineage>
</organism>
<reference evidence="2" key="1">
    <citation type="journal article" date="2011" name="Nature">
        <title>Genome sequence and analysis of the tuber crop potato.</title>
        <authorList>
            <consortium name="The Potato Genome Sequencing Consortium"/>
        </authorList>
    </citation>
    <scope>NUCLEOTIDE SEQUENCE [LARGE SCALE GENOMIC DNA]</scope>
    <source>
        <strain evidence="2">cv. DM1-3 516 R44</strain>
    </source>
</reference>
<dbReference type="Proteomes" id="UP000011115">
    <property type="component" value="Unassembled WGS sequence"/>
</dbReference>
<dbReference type="InParanoid" id="M1DTE2"/>
<dbReference type="EnsemblPlants" id="PGSC0003DMT400094093">
    <property type="protein sequence ID" value="PGSC0003DMT400094093"/>
    <property type="gene ID" value="PGSC0003DMG400043664"/>
</dbReference>
<keyword evidence="2" id="KW-1185">Reference proteome</keyword>
<protein>
    <submittedName>
        <fullName evidence="1">Uncharacterized protein</fullName>
    </submittedName>
</protein>
<accession>M1DTE2</accession>
<dbReference type="PaxDb" id="4113-PGSC0003DMT400094093"/>
<reference evidence="1" key="2">
    <citation type="submission" date="2015-06" db="UniProtKB">
        <authorList>
            <consortium name="EnsemblPlants"/>
        </authorList>
    </citation>
    <scope>IDENTIFICATION</scope>
    <source>
        <strain evidence="1">DM1-3 516 R44</strain>
    </source>
</reference>
<evidence type="ECO:0000313" key="2">
    <source>
        <dbReference type="Proteomes" id="UP000011115"/>
    </source>
</evidence>
<dbReference type="AlphaFoldDB" id="M1DTE2"/>
<dbReference type="HOGENOM" id="CLU_2531839_0_0_1"/>
<evidence type="ECO:0000313" key="1">
    <source>
        <dbReference type="EnsemblPlants" id="PGSC0003DMT400094093"/>
    </source>
</evidence>
<sequence>MYRSWVSPRPIGGVMGQSTPRRLHLFELQLEKSCESSIHIWRIAEYYLNSPFKHSIFLLALSLSKTVNKVAFLIRHITLSVEAR</sequence>
<dbReference type="Gramene" id="PGSC0003DMT400094093">
    <property type="protein sequence ID" value="PGSC0003DMT400094093"/>
    <property type="gene ID" value="PGSC0003DMG400043664"/>
</dbReference>
<name>M1DTE2_SOLTU</name>